<dbReference type="PROSITE" id="PS51217">
    <property type="entry name" value="UVRD_HELICASE_CTER"/>
    <property type="match status" value="1"/>
</dbReference>
<dbReference type="Pfam" id="PF12705">
    <property type="entry name" value="PDDEXK_1"/>
    <property type="match status" value="1"/>
</dbReference>
<dbReference type="GO" id="GO:0005524">
    <property type="term" value="F:ATP binding"/>
    <property type="evidence" value="ECO:0007669"/>
    <property type="project" value="UniProtKB-UniRule"/>
</dbReference>
<dbReference type="InterPro" id="IPR013986">
    <property type="entry name" value="DExx_box_DNA_helicase_dom_sf"/>
</dbReference>
<evidence type="ECO:0000256" key="5">
    <source>
        <dbReference type="ARBA" id="ARBA00022801"/>
    </source>
</evidence>
<keyword evidence="19" id="KW-1185">Reference proteome</keyword>
<evidence type="ECO:0000256" key="10">
    <source>
        <dbReference type="ARBA" id="ARBA00023204"/>
    </source>
</evidence>
<evidence type="ECO:0000256" key="7">
    <source>
        <dbReference type="ARBA" id="ARBA00022839"/>
    </source>
</evidence>
<evidence type="ECO:0000313" key="18">
    <source>
        <dbReference type="EMBL" id="SDY39623.1"/>
    </source>
</evidence>
<dbReference type="InterPro" id="IPR000212">
    <property type="entry name" value="DNA_helicase_UvrD/REP"/>
</dbReference>
<keyword evidence="2" id="KW-0540">Nuclease</keyword>
<feature type="domain" description="UvrD-like helicase C-terminal" evidence="17">
    <location>
        <begin position="403"/>
        <end position="649"/>
    </location>
</feature>
<dbReference type="PANTHER" id="PTHR11070:SF2">
    <property type="entry name" value="ATP-DEPENDENT DNA HELICASE SRS2"/>
    <property type="match status" value="1"/>
</dbReference>
<evidence type="ECO:0000256" key="13">
    <source>
        <dbReference type="ARBA" id="ARBA00034808"/>
    </source>
</evidence>
<dbReference type="GO" id="GO:0003677">
    <property type="term" value="F:DNA binding"/>
    <property type="evidence" value="ECO:0007669"/>
    <property type="project" value="UniProtKB-KW"/>
</dbReference>
<dbReference type="PANTHER" id="PTHR11070">
    <property type="entry name" value="UVRD / RECB / PCRA DNA HELICASE FAMILY MEMBER"/>
    <property type="match status" value="1"/>
</dbReference>
<reference evidence="19" key="1">
    <citation type="submission" date="2016-10" db="EMBL/GenBank/DDBJ databases">
        <authorList>
            <person name="Varghese N."/>
            <person name="Submissions S."/>
        </authorList>
    </citation>
    <scope>NUCLEOTIDE SEQUENCE [LARGE SCALE GENOMIC DNA]</scope>
    <source>
        <strain evidence="19">DC30,IBRC 10041,KCTC 4046</strain>
    </source>
</reference>
<dbReference type="InterPro" id="IPR027417">
    <property type="entry name" value="P-loop_NTPase"/>
</dbReference>
<dbReference type="SUPFAM" id="SSF52540">
    <property type="entry name" value="P-loop containing nucleoside triphosphate hydrolases"/>
    <property type="match status" value="1"/>
</dbReference>
<evidence type="ECO:0000256" key="15">
    <source>
        <dbReference type="PROSITE-ProRule" id="PRU00560"/>
    </source>
</evidence>
<evidence type="ECO:0000256" key="6">
    <source>
        <dbReference type="ARBA" id="ARBA00022806"/>
    </source>
</evidence>
<dbReference type="AlphaFoldDB" id="A0A1H3JI28"/>
<dbReference type="Gene3D" id="1.10.10.160">
    <property type="match status" value="1"/>
</dbReference>
<protein>
    <recommendedName>
        <fullName evidence="13">DNA 3'-5' helicase</fullName>
        <ecNumber evidence="13">5.6.2.4</ecNumber>
    </recommendedName>
</protein>
<keyword evidence="3 15" id="KW-0547">Nucleotide-binding</keyword>
<dbReference type="InterPro" id="IPR014017">
    <property type="entry name" value="DNA_helicase_UvrD-like_C"/>
</dbReference>
<dbReference type="Gene3D" id="3.40.50.300">
    <property type="entry name" value="P-loop containing nucleotide triphosphate hydrolases"/>
    <property type="match status" value="4"/>
</dbReference>
<dbReference type="GO" id="GO:0004527">
    <property type="term" value="F:exonuclease activity"/>
    <property type="evidence" value="ECO:0007669"/>
    <property type="project" value="UniProtKB-KW"/>
</dbReference>
<comment type="catalytic activity">
    <reaction evidence="12">
        <text>Couples ATP hydrolysis with the unwinding of duplex DNA by translocating in the 3'-5' direction.</text>
        <dbReference type="EC" id="5.6.2.4"/>
    </reaction>
</comment>
<dbReference type="InterPro" id="IPR011335">
    <property type="entry name" value="Restrct_endonuc-II-like"/>
</dbReference>
<dbReference type="InterPro" id="IPR014016">
    <property type="entry name" value="UvrD-like_ATP-bd"/>
</dbReference>
<dbReference type="GO" id="GO:0043138">
    <property type="term" value="F:3'-5' DNA helicase activity"/>
    <property type="evidence" value="ECO:0007669"/>
    <property type="project" value="UniProtKB-EC"/>
</dbReference>
<dbReference type="Pfam" id="PF13361">
    <property type="entry name" value="UvrD_C"/>
    <property type="match status" value="2"/>
</dbReference>
<dbReference type="GO" id="GO:0000725">
    <property type="term" value="P:recombinational repair"/>
    <property type="evidence" value="ECO:0007669"/>
    <property type="project" value="TreeGrafter"/>
</dbReference>
<feature type="binding site" evidence="15">
    <location>
        <begin position="25"/>
        <end position="32"/>
    </location>
    <ligand>
        <name>ATP</name>
        <dbReference type="ChEBI" id="CHEBI:30616"/>
    </ligand>
</feature>
<keyword evidence="11" id="KW-0413">Isomerase</keyword>
<keyword evidence="8 15" id="KW-0067">ATP-binding</keyword>
<comment type="similarity">
    <text evidence="1">Belongs to the helicase family. UvrD subfamily.</text>
</comment>
<keyword evidence="7 18" id="KW-0269">Exonuclease</keyword>
<dbReference type="InterPro" id="IPR011604">
    <property type="entry name" value="PDDEXK-like_dom_sf"/>
</dbReference>
<comment type="catalytic activity">
    <reaction evidence="14">
        <text>ATP + H2O = ADP + phosphate + H(+)</text>
        <dbReference type="Rhea" id="RHEA:13065"/>
        <dbReference type="ChEBI" id="CHEBI:15377"/>
        <dbReference type="ChEBI" id="CHEBI:15378"/>
        <dbReference type="ChEBI" id="CHEBI:30616"/>
        <dbReference type="ChEBI" id="CHEBI:43474"/>
        <dbReference type="ChEBI" id="CHEBI:456216"/>
        <dbReference type="EC" id="5.6.2.4"/>
    </reaction>
</comment>
<dbReference type="PROSITE" id="PS51198">
    <property type="entry name" value="UVRD_HELICASE_ATP_BIND"/>
    <property type="match status" value="1"/>
</dbReference>
<keyword evidence="5 15" id="KW-0378">Hydrolase</keyword>
<dbReference type="RefSeq" id="WP_092732570.1">
    <property type="nucleotide sequence ID" value="NZ_FNPC01000005.1"/>
</dbReference>
<evidence type="ECO:0000259" key="17">
    <source>
        <dbReference type="PROSITE" id="PS51217"/>
    </source>
</evidence>
<evidence type="ECO:0000256" key="9">
    <source>
        <dbReference type="ARBA" id="ARBA00023125"/>
    </source>
</evidence>
<keyword evidence="6 15" id="KW-0347">Helicase</keyword>
<name>A0A1H3JI28_9EURY</name>
<dbReference type="EC" id="5.6.2.4" evidence="13"/>
<organism evidence="18 19">
    <name type="scientific">Halopenitus persicus</name>
    <dbReference type="NCBI Taxonomy" id="1048396"/>
    <lineage>
        <taxon>Archaea</taxon>
        <taxon>Methanobacteriati</taxon>
        <taxon>Methanobacteriota</taxon>
        <taxon>Stenosarchaea group</taxon>
        <taxon>Halobacteria</taxon>
        <taxon>Halobacteriales</taxon>
        <taxon>Haloferacaceae</taxon>
        <taxon>Halopenitus</taxon>
    </lineage>
</organism>
<evidence type="ECO:0000256" key="8">
    <source>
        <dbReference type="ARBA" id="ARBA00022840"/>
    </source>
</evidence>
<gene>
    <name evidence="18" type="ORF">SAMN05216564_10522</name>
</gene>
<dbReference type="SUPFAM" id="SSF52980">
    <property type="entry name" value="Restriction endonuclease-like"/>
    <property type="match status" value="1"/>
</dbReference>
<keyword evidence="9" id="KW-0238">DNA-binding</keyword>
<evidence type="ECO:0000256" key="3">
    <source>
        <dbReference type="ARBA" id="ARBA00022741"/>
    </source>
</evidence>
<evidence type="ECO:0000313" key="19">
    <source>
        <dbReference type="Proteomes" id="UP000199079"/>
    </source>
</evidence>
<accession>A0A1H3JI28</accession>
<dbReference type="Gene3D" id="3.90.320.10">
    <property type="match status" value="1"/>
</dbReference>
<evidence type="ECO:0000259" key="16">
    <source>
        <dbReference type="PROSITE" id="PS51198"/>
    </source>
</evidence>
<evidence type="ECO:0000256" key="1">
    <source>
        <dbReference type="ARBA" id="ARBA00009922"/>
    </source>
</evidence>
<dbReference type="EMBL" id="FNPC01000005">
    <property type="protein sequence ID" value="SDY39623.1"/>
    <property type="molecule type" value="Genomic_DNA"/>
</dbReference>
<dbReference type="CDD" id="cd17932">
    <property type="entry name" value="DEXQc_UvrD"/>
    <property type="match status" value="1"/>
</dbReference>
<evidence type="ECO:0000256" key="4">
    <source>
        <dbReference type="ARBA" id="ARBA00022763"/>
    </source>
</evidence>
<dbReference type="OrthoDB" id="203178at2157"/>
<dbReference type="InterPro" id="IPR038726">
    <property type="entry name" value="PDDEXK_AddAB-type"/>
</dbReference>
<dbReference type="Proteomes" id="UP000199079">
    <property type="component" value="Unassembled WGS sequence"/>
</dbReference>
<dbReference type="Pfam" id="PF00580">
    <property type="entry name" value="UvrD-helicase"/>
    <property type="match status" value="1"/>
</dbReference>
<evidence type="ECO:0000256" key="12">
    <source>
        <dbReference type="ARBA" id="ARBA00034617"/>
    </source>
</evidence>
<feature type="domain" description="UvrD-like helicase ATP-binding" evidence="16">
    <location>
        <begin position="4"/>
        <end position="393"/>
    </location>
</feature>
<proteinExistence type="inferred from homology"/>
<evidence type="ECO:0000256" key="11">
    <source>
        <dbReference type="ARBA" id="ARBA00023235"/>
    </source>
</evidence>
<keyword evidence="10" id="KW-0234">DNA repair</keyword>
<sequence length="968" mass="109028">MTDPEPNARQRELIESTDGIHLVDAGAGTGKTFAVTRRYANIVSQDDVEPEDVLLVTFTTNAAAEMKERIVGHCPYGMRELADAPIRTFHSLCHDLLEEHGHAAPTHLGIDDRITGSTRIVEDELVEDALFGEFIDRFSDDHPEYDDLFRALSNPSELLGLINQLAAKGVFPDADGWYRDGERHLDGDFEAFKRQFDELNEPRNGGRKQSVLRSKLGRYGRNKTYLPDAPEKSEIRGNGKQVPDELARRVFEADREELKRFVHDVYHGYLRFALRRNYLNFGMLQLFAFVLLRENHELRDDVAFEYVMIDEFQDSSEIQFKLALLLAGTNNVCVVGDWKQSIYGFQYADVDNIVEFEDRLDRFVEQLNDDHERVSFPTSPVTTIELVENYRSTQAILDFSEHGLRVPAANRDDVDVETVDDRIVSLESNADHENTTIEAIRSDEEQEAVLAKIREIVGNEDYRVENEDGDLRAPQYGDVAVLTRTRDFGRELLGTAEEYGLPMAYEGGIELFRTDQAKLLLAWLRILEDDVDRGWAVVLERAGYPIDEVDAILERESYPENMAAFREELRSLETLGGVARRVFARYGYDGPTADVVLHTLQSVHDATTRTRGDLVRFIERGIEAGSTHEVHAGAGTNSVTVRTIHATKGLEHPIVILANMNRGRFPPSGGGGGVITYDDPVGLRQRKRFSADAHGMPHVYDDWRTDVLRKCLPRNYDEERRLLYVAITRAESHVVFTAGDEPNTFLEELPVEIESVTPDVTRRAPGPSERTALQVEMPVPEGPRGHTPHTLMRDDVFEAAEDVSADANRGTEADRRGTAFGSRVHEFAEAYALGETVEGPRNGDEETVARFIDGLDGELLVEEDAHLPLTVDGERVTVSGVIDLVHVTPDRVEVVDYKTDDGRRAEPEYRKQLSVYHHVVSAAYPDREVDASILYTGVGVRRSIDPLSLDRIRGIVREAETGSRRSDD</sequence>
<keyword evidence="4" id="KW-0227">DNA damage</keyword>
<dbReference type="Gene3D" id="1.10.486.10">
    <property type="entry name" value="PCRA, domain 4"/>
    <property type="match status" value="1"/>
</dbReference>
<evidence type="ECO:0000256" key="14">
    <source>
        <dbReference type="ARBA" id="ARBA00048988"/>
    </source>
</evidence>
<evidence type="ECO:0000256" key="2">
    <source>
        <dbReference type="ARBA" id="ARBA00022722"/>
    </source>
</evidence>